<dbReference type="InterPro" id="IPR006015">
    <property type="entry name" value="Universal_stress_UspA"/>
</dbReference>
<dbReference type="STRING" id="996166.SAMN05192554_11530"/>
<dbReference type="InterPro" id="IPR014729">
    <property type="entry name" value="Rossmann-like_a/b/a_fold"/>
</dbReference>
<dbReference type="OrthoDB" id="105697at2157"/>
<dbReference type="PANTHER" id="PTHR46268:SF6">
    <property type="entry name" value="UNIVERSAL STRESS PROTEIN UP12"/>
    <property type="match status" value="1"/>
</dbReference>
<protein>
    <submittedName>
        <fullName evidence="3">Nucleotide-binding universal stress protein, UspA family</fullName>
    </submittedName>
</protein>
<sequence>MYESILIPTDGSERATVAAEHALEIADLHDATVHVLYVVDVRMSPIDETMDHDEVLELLEEVSGKPTTPVVEQARDRDIPVIEEIRIGVPYEGIREYINEHDIDFVVMGTHGRTGLDHTLLGSTVDRIVRTVDVPVLAV</sequence>
<reference evidence="3 4" key="1">
    <citation type="submission" date="2016-10" db="EMBL/GenBank/DDBJ databases">
        <authorList>
            <person name="de Groot N.N."/>
        </authorList>
    </citation>
    <scope>NUCLEOTIDE SEQUENCE [LARGE SCALE GENOMIC DNA]</scope>
    <source>
        <strain evidence="4">EB21,IBRC-M 10013,KCTC 4048</strain>
    </source>
</reference>
<dbReference type="PANTHER" id="PTHR46268">
    <property type="entry name" value="STRESS RESPONSE PROTEIN NHAX"/>
    <property type="match status" value="1"/>
</dbReference>
<gene>
    <name evidence="3" type="ORF">SAMN05192554_11530</name>
</gene>
<evidence type="ECO:0000313" key="3">
    <source>
        <dbReference type="EMBL" id="SDN09975.1"/>
    </source>
</evidence>
<name>A0A1G9YN29_9EURY</name>
<dbReference type="AlphaFoldDB" id="A0A1G9YN29"/>
<accession>A0A1G9YN29</accession>
<keyword evidence="4" id="KW-1185">Reference proteome</keyword>
<dbReference type="Gene3D" id="3.40.50.620">
    <property type="entry name" value="HUPs"/>
    <property type="match status" value="1"/>
</dbReference>
<dbReference type="SUPFAM" id="SSF52402">
    <property type="entry name" value="Adenine nucleotide alpha hydrolases-like"/>
    <property type="match status" value="1"/>
</dbReference>
<evidence type="ECO:0000256" key="1">
    <source>
        <dbReference type="ARBA" id="ARBA00008791"/>
    </source>
</evidence>
<feature type="domain" description="UspA" evidence="2">
    <location>
        <begin position="1"/>
        <end position="139"/>
    </location>
</feature>
<dbReference type="PRINTS" id="PR01438">
    <property type="entry name" value="UNVRSLSTRESS"/>
</dbReference>
<evidence type="ECO:0000259" key="2">
    <source>
        <dbReference type="Pfam" id="PF00582"/>
    </source>
</evidence>
<evidence type="ECO:0000313" key="4">
    <source>
        <dbReference type="Proteomes" id="UP000199370"/>
    </source>
</evidence>
<dbReference type="EMBL" id="FNIA01000015">
    <property type="protein sequence ID" value="SDN09975.1"/>
    <property type="molecule type" value="Genomic_DNA"/>
</dbReference>
<dbReference type="RefSeq" id="WP_089734596.1">
    <property type="nucleotide sequence ID" value="NZ_FNIA01000015.1"/>
</dbReference>
<comment type="similarity">
    <text evidence="1">Belongs to the universal stress protein A family.</text>
</comment>
<organism evidence="3 4">
    <name type="scientific">Haloarchaeobius iranensis</name>
    <dbReference type="NCBI Taxonomy" id="996166"/>
    <lineage>
        <taxon>Archaea</taxon>
        <taxon>Methanobacteriati</taxon>
        <taxon>Methanobacteriota</taxon>
        <taxon>Stenosarchaea group</taxon>
        <taxon>Halobacteria</taxon>
        <taxon>Halobacteriales</taxon>
        <taxon>Halorubellaceae</taxon>
        <taxon>Haloarchaeobius</taxon>
    </lineage>
</organism>
<dbReference type="CDD" id="cd00293">
    <property type="entry name" value="USP-like"/>
    <property type="match status" value="1"/>
</dbReference>
<dbReference type="InterPro" id="IPR006016">
    <property type="entry name" value="UspA"/>
</dbReference>
<dbReference type="Proteomes" id="UP000199370">
    <property type="component" value="Unassembled WGS sequence"/>
</dbReference>
<dbReference type="Pfam" id="PF00582">
    <property type="entry name" value="Usp"/>
    <property type="match status" value="1"/>
</dbReference>
<proteinExistence type="inferred from homology"/>